<evidence type="ECO:0000259" key="1">
    <source>
        <dbReference type="PROSITE" id="PS50835"/>
    </source>
</evidence>
<feature type="non-terminal residue" evidence="2">
    <location>
        <position position="148"/>
    </location>
</feature>
<dbReference type="OrthoDB" id="9932757at2759"/>
<accession>A0A2P4SXY0</accession>
<organism evidence="2 3">
    <name type="scientific">Bambusicola thoracicus</name>
    <name type="common">Chinese bamboo-partridge</name>
    <name type="synonym">Perdix thoracica</name>
    <dbReference type="NCBI Taxonomy" id="9083"/>
    <lineage>
        <taxon>Eukaryota</taxon>
        <taxon>Metazoa</taxon>
        <taxon>Chordata</taxon>
        <taxon>Craniata</taxon>
        <taxon>Vertebrata</taxon>
        <taxon>Euteleostomi</taxon>
        <taxon>Archelosauria</taxon>
        <taxon>Archosauria</taxon>
        <taxon>Dinosauria</taxon>
        <taxon>Saurischia</taxon>
        <taxon>Theropoda</taxon>
        <taxon>Coelurosauria</taxon>
        <taxon>Aves</taxon>
        <taxon>Neognathae</taxon>
        <taxon>Galloanserae</taxon>
        <taxon>Galliformes</taxon>
        <taxon>Phasianidae</taxon>
        <taxon>Perdicinae</taxon>
        <taxon>Bambusicola</taxon>
    </lineage>
</organism>
<gene>
    <name evidence="2" type="ORF">CIB84_007278</name>
</gene>
<feature type="non-terminal residue" evidence="2">
    <location>
        <position position="1"/>
    </location>
</feature>
<sequence length="148" mass="16695">PDLTTSDFKGEVNLNKSKSLYVEYEVIIPGESVISMQKNITLGSAVKIELSCRLADKYSSMKIIQVTWKRGNETIKHINKSKNSWAIQLTISENRKLGSYTCTVKVPQIEGREKPVISYEGDSAILVCKSHSYTPIAWTWYMTNGSEQ</sequence>
<dbReference type="InterPro" id="IPR013270">
    <property type="entry name" value="CD47_Vset"/>
</dbReference>
<reference evidence="2 3" key="1">
    <citation type="submission" date="2018-01" db="EMBL/GenBank/DDBJ databases">
        <title>Comparison of the Chinese Bamboo Partridge and Red Junglefowl genome sequences highlights the importance of demography in genome evolution.</title>
        <authorList>
            <person name="Tiley G.P."/>
            <person name="Kimball R.T."/>
            <person name="Braun E.L."/>
            <person name="Burleigh J.G."/>
        </authorList>
    </citation>
    <scope>NUCLEOTIDE SEQUENCE [LARGE SCALE GENOMIC DNA]</scope>
    <source>
        <strain evidence="2">RTK389</strain>
        <tissue evidence="2">Blood</tissue>
    </source>
</reference>
<dbReference type="Gene3D" id="2.60.40.10">
    <property type="entry name" value="Immunoglobulins"/>
    <property type="match status" value="1"/>
</dbReference>
<dbReference type="Proteomes" id="UP000237246">
    <property type="component" value="Unassembled WGS sequence"/>
</dbReference>
<dbReference type="Pfam" id="PF08204">
    <property type="entry name" value="V-set_CD47"/>
    <property type="match status" value="1"/>
</dbReference>
<dbReference type="PROSITE" id="PS50835">
    <property type="entry name" value="IG_LIKE"/>
    <property type="match status" value="1"/>
</dbReference>
<keyword evidence="3" id="KW-1185">Reference proteome</keyword>
<name>A0A2P4SXY0_BAMTH</name>
<dbReference type="InterPro" id="IPR013783">
    <property type="entry name" value="Ig-like_fold"/>
</dbReference>
<dbReference type="SUPFAM" id="SSF48726">
    <property type="entry name" value="Immunoglobulin"/>
    <property type="match status" value="1"/>
</dbReference>
<dbReference type="InterPro" id="IPR007110">
    <property type="entry name" value="Ig-like_dom"/>
</dbReference>
<comment type="caution">
    <text evidence="2">The sequence shown here is derived from an EMBL/GenBank/DDBJ whole genome shotgun (WGS) entry which is preliminary data.</text>
</comment>
<proteinExistence type="predicted"/>
<dbReference type="AlphaFoldDB" id="A0A2P4SXY0"/>
<dbReference type="InterPro" id="IPR036179">
    <property type="entry name" value="Ig-like_dom_sf"/>
</dbReference>
<protein>
    <recommendedName>
        <fullName evidence="1">Ig-like domain-containing protein</fullName>
    </recommendedName>
</protein>
<dbReference type="EMBL" id="PPHD01017164">
    <property type="protein sequence ID" value="POI28972.1"/>
    <property type="molecule type" value="Genomic_DNA"/>
</dbReference>
<evidence type="ECO:0000313" key="3">
    <source>
        <dbReference type="Proteomes" id="UP000237246"/>
    </source>
</evidence>
<evidence type="ECO:0000313" key="2">
    <source>
        <dbReference type="EMBL" id="POI28972.1"/>
    </source>
</evidence>
<feature type="domain" description="Ig-like" evidence="1">
    <location>
        <begin position="29"/>
        <end position="118"/>
    </location>
</feature>